<dbReference type="Gene3D" id="3.40.50.720">
    <property type="entry name" value="NAD(P)-binding Rossmann-like Domain"/>
    <property type="match status" value="1"/>
</dbReference>
<dbReference type="SUPFAM" id="SSF51735">
    <property type="entry name" value="NAD(P)-binding Rossmann-fold domains"/>
    <property type="match status" value="1"/>
</dbReference>
<dbReference type="STRING" id="1435349.PW52_13745"/>
<dbReference type="NCBIfam" id="NF005559">
    <property type="entry name" value="PRK07231.1"/>
    <property type="match status" value="1"/>
</dbReference>
<accession>A0A0D7W3L0</accession>
<dbReference type="PROSITE" id="PS00061">
    <property type="entry name" value="ADH_SHORT"/>
    <property type="match status" value="1"/>
</dbReference>
<evidence type="ECO:0000256" key="1">
    <source>
        <dbReference type="ARBA" id="ARBA00006484"/>
    </source>
</evidence>
<evidence type="ECO:0000313" key="3">
    <source>
        <dbReference type="EMBL" id="KJD33686.1"/>
    </source>
</evidence>
<proteinExistence type="inferred from homology"/>
<organism evidence="3 4">
    <name type="scientific">Neotamlana sedimentorum</name>
    <dbReference type="NCBI Taxonomy" id="1435349"/>
    <lineage>
        <taxon>Bacteria</taxon>
        <taxon>Pseudomonadati</taxon>
        <taxon>Bacteroidota</taxon>
        <taxon>Flavobacteriia</taxon>
        <taxon>Flavobacteriales</taxon>
        <taxon>Flavobacteriaceae</taxon>
        <taxon>Neotamlana</taxon>
    </lineage>
</organism>
<dbReference type="OrthoDB" id="597477at2"/>
<dbReference type="Proteomes" id="UP000032578">
    <property type="component" value="Unassembled WGS sequence"/>
</dbReference>
<dbReference type="CDD" id="cd05233">
    <property type="entry name" value="SDR_c"/>
    <property type="match status" value="1"/>
</dbReference>
<sequence>MSKFSLKNKVALVTGGGSGIGKAISLTFAQQGATVHILDFNLEAAEETVKEIEATNGNAAAHKCDVASKANVDSIVETITKNGNIDILINNAGIAHVGNIEACEEEDLDRLYNVNIKGVYNCIKSCLPALKKSGNGVILNLASIASTVGINDRFAYSMTKGAVLTITYSVAKDYLKDGIRCNCIAPGRVHTPFVDGFIKKNYPGKEDEMFAKLSQTQPIGRMGKPQEMADLVLFLCSDEAGFITGSNYAIDGGFVTLNGN</sequence>
<dbReference type="PRINTS" id="PR00081">
    <property type="entry name" value="GDHRDH"/>
</dbReference>
<dbReference type="FunFam" id="3.40.50.720:FF:000084">
    <property type="entry name" value="Short-chain dehydrogenase reductase"/>
    <property type="match status" value="1"/>
</dbReference>
<dbReference type="AlphaFoldDB" id="A0A0D7W3L0"/>
<dbReference type="GO" id="GO:0016491">
    <property type="term" value="F:oxidoreductase activity"/>
    <property type="evidence" value="ECO:0007669"/>
    <property type="project" value="UniProtKB-KW"/>
</dbReference>
<dbReference type="InterPro" id="IPR051122">
    <property type="entry name" value="SDR_DHRS6-like"/>
</dbReference>
<evidence type="ECO:0000313" key="4">
    <source>
        <dbReference type="Proteomes" id="UP000032578"/>
    </source>
</evidence>
<dbReference type="PANTHER" id="PTHR43477">
    <property type="entry name" value="DIHYDROANTICAPSIN 7-DEHYDROGENASE"/>
    <property type="match status" value="1"/>
</dbReference>
<dbReference type="Pfam" id="PF13561">
    <property type="entry name" value="adh_short_C2"/>
    <property type="match status" value="1"/>
</dbReference>
<dbReference type="PRINTS" id="PR00080">
    <property type="entry name" value="SDRFAMILY"/>
</dbReference>
<comment type="similarity">
    <text evidence="1">Belongs to the short-chain dehydrogenases/reductases (SDR) family.</text>
</comment>
<dbReference type="InterPro" id="IPR020904">
    <property type="entry name" value="Sc_DH/Rdtase_CS"/>
</dbReference>
<dbReference type="PANTHER" id="PTHR43477:SF1">
    <property type="entry name" value="DIHYDROANTICAPSIN 7-DEHYDROGENASE"/>
    <property type="match status" value="1"/>
</dbReference>
<dbReference type="InterPro" id="IPR036291">
    <property type="entry name" value="NAD(P)-bd_dom_sf"/>
</dbReference>
<protein>
    <submittedName>
        <fullName evidence="3">Short-chain dehydrogenase</fullName>
    </submittedName>
</protein>
<dbReference type="EMBL" id="JTDW01000013">
    <property type="protein sequence ID" value="KJD33686.1"/>
    <property type="molecule type" value="Genomic_DNA"/>
</dbReference>
<comment type="caution">
    <text evidence="3">The sequence shown here is derived from an EMBL/GenBank/DDBJ whole genome shotgun (WGS) entry which is preliminary data.</text>
</comment>
<gene>
    <name evidence="3" type="ORF">PW52_13745</name>
</gene>
<keyword evidence="2" id="KW-0560">Oxidoreductase</keyword>
<keyword evidence="4" id="KW-1185">Reference proteome</keyword>
<evidence type="ECO:0000256" key="2">
    <source>
        <dbReference type="ARBA" id="ARBA00023002"/>
    </source>
</evidence>
<dbReference type="InterPro" id="IPR002347">
    <property type="entry name" value="SDR_fam"/>
</dbReference>
<dbReference type="RefSeq" id="WP_044633548.1">
    <property type="nucleotide sequence ID" value="NZ_JTDW01000013.1"/>
</dbReference>
<name>A0A0D7W3L0_9FLAO</name>
<dbReference type="PATRIC" id="fig|1435349.4.peg.771"/>
<reference evidence="3 4" key="1">
    <citation type="submission" date="2014-11" db="EMBL/GenBank/DDBJ databases">
        <title>Tamlana sedimentorum sp. nov., isolated from shallow sand sediments of the Sea of Japan.</title>
        <authorList>
            <person name="Romanenko L.A."/>
        </authorList>
    </citation>
    <scope>NUCLEOTIDE SEQUENCE [LARGE SCALE GENOMIC DNA]</scope>
    <source>
        <strain evidence="3 4">JCM 19808</strain>
    </source>
</reference>